<dbReference type="GO" id="GO:0003825">
    <property type="term" value="F:alpha,alpha-trehalose-phosphate synthase (UDP-forming) activity"/>
    <property type="evidence" value="ECO:0007669"/>
    <property type="project" value="TreeGrafter"/>
</dbReference>
<dbReference type="eggNOG" id="KOG1050">
    <property type="taxonomic scope" value="Eukaryota"/>
</dbReference>
<evidence type="ECO:0000313" key="2">
    <source>
        <dbReference type="Proteomes" id="UP000008866"/>
    </source>
</evidence>
<dbReference type="GO" id="GO:0004805">
    <property type="term" value="F:trehalose-phosphatase activity"/>
    <property type="evidence" value="ECO:0007669"/>
    <property type="project" value="TreeGrafter"/>
</dbReference>
<dbReference type="HOGENOM" id="CLU_002351_7_2_1"/>
<dbReference type="PANTHER" id="PTHR10788:SF75">
    <property type="entry name" value="SYNTHASE SUBUNIT OF TREHALOSE-6-PHOSPHATE SYNTHASE_PHOSPHATASE COMPLEX (EUROFUNG)"/>
    <property type="match status" value="1"/>
</dbReference>
<name>D4B0W2_ARTBC</name>
<dbReference type="KEGG" id="abe:ARB_02090"/>
<dbReference type="OMA" id="HFSHTPW"/>
<comment type="caution">
    <text evidence="1">The sequence shown here is derived from an EMBL/GenBank/DDBJ whole genome shotgun (WGS) entry which is preliminary data.</text>
</comment>
<evidence type="ECO:0000313" key="1">
    <source>
        <dbReference type="EMBL" id="EFE30897.1"/>
    </source>
</evidence>
<proteinExistence type="predicted"/>
<dbReference type="GO" id="GO:0005946">
    <property type="term" value="C:alpha,alpha-trehalose-phosphate synthase complex (UDP-forming)"/>
    <property type="evidence" value="ECO:0007669"/>
    <property type="project" value="TreeGrafter"/>
</dbReference>
<dbReference type="Gene3D" id="3.40.50.2000">
    <property type="entry name" value="Glycogen Phosphorylase B"/>
    <property type="match status" value="2"/>
</dbReference>
<sequence length="531" mass="59504">MTESKTQGGRKPQLLVVSNRLPLSLKRTEDGKYESSKSSGGLVTSLSGISESIGFQWFGWTGLEISEDEQQEVQELLAKQDAVPIFLNKELANNHYNGFSSEYPVADVIYVAMAPKSPAIVAGTDDYSNLDSILWPVLHYQPGTQHFDEKWWHAYQEVNQIFAKVVAEATSDGDLVWVHDYHLMLLPGILRKEFAKQGKHSVKIGFSLHTPFPAAEVYRALPTNHELLEGVLNSDLIGFHTNDYAGHFAEACSQILGASKDGLTLRYKDRTIQVGKFIVGIDPTRFLEAVESEAVKKRIAELEDKYKGIKRIVGVDRLDYIKGLPEKLRGFQEFLRTHPEWVGKIVLIQIAVPSREDVQEYQELEAELYRLVGMVNGEFGMEFPSMCCRGAFLGLTKTNSYWIGKPDYAPVIFIHQSIPFEELAALYAASDICLLSSTRDGMNLVALEYIACQKERNGVLAVSEFAGVSSYLEGGVKFNPFNSSEIARVIHDAVEMDTEQRKKEHARLLDFIKTHTSTHWGQGFVEKLSAA</sequence>
<dbReference type="EMBL" id="ABSU01000025">
    <property type="protein sequence ID" value="EFE30897.1"/>
    <property type="molecule type" value="Genomic_DNA"/>
</dbReference>
<dbReference type="GO" id="GO:0005992">
    <property type="term" value="P:trehalose biosynthetic process"/>
    <property type="evidence" value="ECO:0007669"/>
    <property type="project" value="InterPro"/>
</dbReference>
<dbReference type="GO" id="GO:0034605">
    <property type="term" value="P:cellular response to heat"/>
    <property type="evidence" value="ECO:0007669"/>
    <property type="project" value="TreeGrafter"/>
</dbReference>
<dbReference type="RefSeq" id="XP_003011537.1">
    <property type="nucleotide sequence ID" value="XM_003011491.1"/>
</dbReference>
<keyword evidence="2" id="KW-1185">Reference proteome</keyword>
<protein>
    <submittedName>
        <fullName evidence="1">Alpha,alpha-trehalose-phosphate synthase subunit, putative</fullName>
    </submittedName>
</protein>
<dbReference type="GeneID" id="9523307"/>
<reference evidence="2" key="1">
    <citation type="journal article" date="2011" name="Genome Biol.">
        <title>Comparative and functional genomics provide insights into the pathogenicity of dermatophytic fungi.</title>
        <authorList>
            <person name="Burmester A."/>
            <person name="Shelest E."/>
            <person name="Gloeckner G."/>
            <person name="Heddergott C."/>
            <person name="Schindler S."/>
            <person name="Staib P."/>
            <person name="Heidel A."/>
            <person name="Felder M."/>
            <person name="Petzold A."/>
            <person name="Szafranski K."/>
            <person name="Feuermann M."/>
            <person name="Pedruzzi I."/>
            <person name="Priebe S."/>
            <person name="Groth M."/>
            <person name="Winkler R."/>
            <person name="Li W."/>
            <person name="Kniemeyer O."/>
            <person name="Schroeckh V."/>
            <person name="Hertweck C."/>
            <person name="Hube B."/>
            <person name="White T.C."/>
            <person name="Platzer M."/>
            <person name="Guthke R."/>
            <person name="Heitman J."/>
            <person name="Woestemeyer J."/>
            <person name="Zipfel P.F."/>
            <person name="Monod M."/>
            <person name="Brakhage A.A."/>
        </authorList>
    </citation>
    <scope>NUCLEOTIDE SEQUENCE [LARGE SCALE GENOMIC DNA]</scope>
    <source>
        <strain evidence="2">ATCC MYA-4681 / CBS 112371</strain>
    </source>
</reference>
<dbReference type="AlphaFoldDB" id="D4B0W2"/>
<dbReference type="STRING" id="663331.D4B0W2"/>
<dbReference type="PANTHER" id="PTHR10788">
    <property type="entry name" value="TREHALOSE-6-PHOSPHATE SYNTHASE"/>
    <property type="match status" value="1"/>
</dbReference>
<organism evidence="1 2">
    <name type="scientific">Arthroderma benhamiae (strain ATCC MYA-4681 / CBS 112371)</name>
    <name type="common">Trichophyton mentagrophytes</name>
    <dbReference type="NCBI Taxonomy" id="663331"/>
    <lineage>
        <taxon>Eukaryota</taxon>
        <taxon>Fungi</taxon>
        <taxon>Dikarya</taxon>
        <taxon>Ascomycota</taxon>
        <taxon>Pezizomycotina</taxon>
        <taxon>Eurotiomycetes</taxon>
        <taxon>Eurotiomycetidae</taxon>
        <taxon>Onygenales</taxon>
        <taxon>Arthrodermataceae</taxon>
        <taxon>Trichophyton</taxon>
    </lineage>
</organism>
<accession>D4B0W2</accession>
<dbReference type="Pfam" id="PF00982">
    <property type="entry name" value="Glyco_transf_20"/>
    <property type="match status" value="2"/>
</dbReference>
<dbReference type="InterPro" id="IPR001830">
    <property type="entry name" value="Glyco_trans_20"/>
</dbReference>
<dbReference type="SUPFAM" id="SSF53756">
    <property type="entry name" value="UDP-Glycosyltransferase/glycogen phosphorylase"/>
    <property type="match status" value="1"/>
</dbReference>
<dbReference type="CDD" id="cd03788">
    <property type="entry name" value="GT20_TPS"/>
    <property type="match status" value="1"/>
</dbReference>
<dbReference type="Proteomes" id="UP000008866">
    <property type="component" value="Unassembled WGS sequence"/>
</dbReference>
<gene>
    <name evidence="1" type="ORF">ARB_02090</name>
</gene>
<dbReference type="GO" id="GO:0005829">
    <property type="term" value="C:cytosol"/>
    <property type="evidence" value="ECO:0007669"/>
    <property type="project" value="TreeGrafter"/>
</dbReference>